<dbReference type="AlphaFoldDB" id="A0A371JZP1"/>
<feature type="transmembrane region" description="Helical" evidence="4">
    <location>
        <begin position="306"/>
        <end position="325"/>
    </location>
</feature>
<keyword evidence="4" id="KW-0472">Membrane</keyword>
<keyword evidence="2" id="KW-0223">Dioxygenase</keyword>
<dbReference type="InterPro" id="IPR027443">
    <property type="entry name" value="IPNS-like_sf"/>
</dbReference>
<feature type="domain" description="Aspartyl/asparaginy/proline hydroxylase" evidence="5">
    <location>
        <begin position="96"/>
        <end position="249"/>
    </location>
</feature>
<sequence length="326" mass="37446">MPAPAAAPGGGVRPSPPTPYVLDAPTVKWVFVFLFLASAVYVHLRGKVRHRLGRQLLDHSTFMAPINVLMYACSRVPTSPFIEPDRHFPELEPLRARWREIREEALHLRELQHIKAADGYNDVGFNSFFRRGWKRFYLKWYDEAHPSAAELCPRTTELLRQIPAVKAAMFAELPPGGELRPHRDPFAGSLRLHLGLDTPNDDACFIDVDGQRYSWRDGEWTMFDETYIHWAQNASQANRIILFCDIERPMRFAWARGINRFVAKHFIAAGASPNMEGDKTGGINRLFKYFYALRLKAKGLRERNKTLYYALKYALVLAAVAFVIWL</sequence>
<dbReference type="Proteomes" id="UP000264492">
    <property type="component" value="Unassembled WGS sequence"/>
</dbReference>
<proteinExistence type="inferred from homology"/>
<dbReference type="PANTHER" id="PTHR46332:SF5">
    <property type="entry name" value="ASPARTATE BETA-HYDROXYLASE DOMAIN CONTAINING 2"/>
    <property type="match status" value="1"/>
</dbReference>
<dbReference type="GO" id="GO:0051213">
    <property type="term" value="F:dioxygenase activity"/>
    <property type="evidence" value="ECO:0007669"/>
    <property type="project" value="UniProtKB-KW"/>
</dbReference>
<dbReference type="OrthoDB" id="21665at2"/>
<evidence type="ECO:0000256" key="1">
    <source>
        <dbReference type="ARBA" id="ARBA00007730"/>
    </source>
</evidence>
<keyword evidence="4" id="KW-0812">Transmembrane</keyword>
<dbReference type="Pfam" id="PF05118">
    <property type="entry name" value="Asp_Arg_Hydrox"/>
    <property type="match status" value="1"/>
</dbReference>
<dbReference type="SUPFAM" id="SSF51197">
    <property type="entry name" value="Clavaminate synthase-like"/>
    <property type="match status" value="1"/>
</dbReference>
<comment type="similarity">
    <text evidence="1">Belongs to the aspartyl/asparaginyl beta-hydroxylase family.</text>
</comment>
<keyword evidence="4" id="KW-1133">Transmembrane helix</keyword>
<name>A0A371JZP1_9GAMM</name>
<dbReference type="Gene3D" id="2.60.120.330">
    <property type="entry name" value="B-lactam Antibiotic, Isopenicillin N Synthase, Chain"/>
    <property type="match status" value="1"/>
</dbReference>
<evidence type="ECO:0000313" key="7">
    <source>
        <dbReference type="Proteomes" id="UP000264492"/>
    </source>
</evidence>
<dbReference type="NCBIfam" id="NF033391">
    <property type="entry name" value="lipid_A_LpxO"/>
    <property type="match status" value="1"/>
</dbReference>
<evidence type="ECO:0000259" key="5">
    <source>
        <dbReference type="Pfam" id="PF05118"/>
    </source>
</evidence>
<organism evidence="6 7">
    <name type="scientific">Lysobacter silvisoli</name>
    <dbReference type="NCBI Taxonomy" id="2293254"/>
    <lineage>
        <taxon>Bacteria</taxon>
        <taxon>Pseudomonadati</taxon>
        <taxon>Pseudomonadota</taxon>
        <taxon>Gammaproteobacteria</taxon>
        <taxon>Lysobacterales</taxon>
        <taxon>Lysobacteraceae</taxon>
        <taxon>Lysobacter</taxon>
    </lineage>
</organism>
<protein>
    <submittedName>
        <fullName evidence="6">Lipid A hydroxylase LpxO</fullName>
    </submittedName>
</protein>
<dbReference type="InterPro" id="IPR047694">
    <property type="entry name" value="Lipid_A_LpxO-like"/>
</dbReference>
<reference evidence="6 7" key="1">
    <citation type="submission" date="2018-08" db="EMBL/GenBank/DDBJ databases">
        <title>Lysobacter sp. zong2l5, whole genome shotgun sequence.</title>
        <authorList>
            <person name="Zhang X."/>
            <person name="Feng G."/>
            <person name="Zhu H."/>
        </authorList>
    </citation>
    <scope>NUCLEOTIDE SEQUENCE [LARGE SCALE GENOMIC DNA]</scope>
    <source>
        <strain evidence="7">zong2l5</strain>
    </source>
</reference>
<evidence type="ECO:0000256" key="2">
    <source>
        <dbReference type="ARBA" id="ARBA00022964"/>
    </source>
</evidence>
<feature type="transmembrane region" description="Helical" evidence="4">
    <location>
        <begin position="26"/>
        <end position="44"/>
    </location>
</feature>
<dbReference type="InterPro" id="IPR051821">
    <property type="entry name" value="Asp/Asn_beta-hydroxylase"/>
</dbReference>
<keyword evidence="7" id="KW-1185">Reference proteome</keyword>
<dbReference type="EMBL" id="QTSU01000002">
    <property type="protein sequence ID" value="RDZ27070.1"/>
    <property type="molecule type" value="Genomic_DNA"/>
</dbReference>
<comment type="caution">
    <text evidence="6">The sequence shown here is derived from an EMBL/GenBank/DDBJ whole genome shotgun (WGS) entry which is preliminary data.</text>
</comment>
<keyword evidence="3" id="KW-0560">Oxidoreductase</keyword>
<dbReference type="InterPro" id="IPR007803">
    <property type="entry name" value="Asp/Arg/Pro-Hydrxlase"/>
</dbReference>
<evidence type="ECO:0000313" key="6">
    <source>
        <dbReference type="EMBL" id="RDZ27070.1"/>
    </source>
</evidence>
<evidence type="ECO:0000256" key="4">
    <source>
        <dbReference type="SAM" id="Phobius"/>
    </source>
</evidence>
<dbReference type="PANTHER" id="PTHR46332">
    <property type="entry name" value="ASPARTATE BETA-HYDROXYLASE DOMAIN-CONTAINING PROTEIN 2"/>
    <property type="match status" value="1"/>
</dbReference>
<evidence type="ECO:0000256" key="3">
    <source>
        <dbReference type="ARBA" id="ARBA00023002"/>
    </source>
</evidence>
<accession>A0A371JZP1</accession>
<gene>
    <name evidence="6" type="primary">lpxO</name>
    <name evidence="6" type="ORF">DX914_12435</name>
</gene>